<sequence length="320" mass="36625">MRKKLQPRDILVKEGDAGEKLYIVLKGELQIQKKEGTKLQNYGFWGPRSIIGEEALLSKMPYAYTLRATEPVEVLEITPENLQEAFDKLPVWFPPLLRFMDRHARKLELNRKKLAKIYALPALLFLCAKYAQKSEDGTFPLVPLIEDLGVIHGLGHNDAFELLRALCDLGTAKLIPGDLTQIHFYRKNLPSLLYRTLLARKKSKNIPRSLLSANDQTILTVFASVAKTKGQEKQGTTFIHQKDFVAKYKELFPGVKLTHRAFENLVQCGYLFSVPEFLSTPNFKDISQFYADKEAVKDLLELNRVYPLLDKKLIESMESR</sequence>
<evidence type="ECO:0000313" key="3">
    <source>
        <dbReference type="Proteomes" id="UP000184275"/>
    </source>
</evidence>
<keyword evidence="2" id="KW-0808">Transferase</keyword>
<dbReference type="GO" id="GO:0016301">
    <property type="term" value="F:kinase activity"/>
    <property type="evidence" value="ECO:0007669"/>
    <property type="project" value="UniProtKB-KW"/>
</dbReference>
<accession>A0A1M6QUZ6</accession>
<dbReference type="CDD" id="cd00038">
    <property type="entry name" value="CAP_ED"/>
    <property type="match status" value="1"/>
</dbReference>
<dbReference type="Pfam" id="PF00027">
    <property type="entry name" value="cNMP_binding"/>
    <property type="match status" value="1"/>
</dbReference>
<dbReference type="Proteomes" id="UP000184275">
    <property type="component" value="Unassembled WGS sequence"/>
</dbReference>
<dbReference type="InterPro" id="IPR018488">
    <property type="entry name" value="cNMP-bd_CS"/>
</dbReference>
<gene>
    <name evidence="2" type="ORF">SAMN05720469_1038</name>
</gene>
<dbReference type="InterPro" id="IPR000595">
    <property type="entry name" value="cNMP-bd_dom"/>
</dbReference>
<reference evidence="3" key="1">
    <citation type="submission" date="2016-11" db="EMBL/GenBank/DDBJ databases">
        <authorList>
            <person name="Varghese N."/>
            <person name="Submissions S."/>
        </authorList>
    </citation>
    <scope>NUCLEOTIDE SEQUENCE [LARGE SCALE GENOMIC DNA]</scope>
    <source>
        <strain evidence="3">UWOS</strain>
    </source>
</reference>
<dbReference type="Gene3D" id="2.60.120.10">
    <property type="entry name" value="Jelly Rolls"/>
    <property type="match status" value="1"/>
</dbReference>
<evidence type="ECO:0000259" key="1">
    <source>
        <dbReference type="PROSITE" id="PS50042"/>
    </source>
</evidence>
<dbReference type="RefSeq" id="WP_073302288.1">
    <property type="nucleotide sequence ID" value="NZ_FRAW01000003.1"/>
</dbReference>
<feature type="domain" description="Cyclic nucleotide-binding" evidence="1">
    <location>
        <begin position="1"/>
        <end position="84"/>
    </location>
</feature>
<dbReference type="PROSITE" id="PS50042">
    <property type="entry name" value="CNMP_BINDING_3"/>
    <property type="match status" value="1"/>
</dbReference>
<dbReference type="SUPFAM" id="SSF51206">
    <property type="entry name" value="cAMP-binding domain-like"/>
    <property type="match status" value="1"/>
</dbReference>
<keyword evidence="2" id="KW-0418">Kinase</keyword>
<dbReference type="InterPro" id="IPR018490">
    <property type="entry name" value="cNMP-bd_dom_sf"/>
</dbReference>
<dbReference type="InterPro" id="IPR014710">
    <property type="entry name" value="RmlC-like_jellyroll"/>
</dbReference>
<dbReference type="PROSITE" id="PS00888">
    <property type="entry name" value="CNMP_BINDING_1"/>
    <property type="match status" value="1"/>
</dbReference>
<keyword evidence="3" id="KW-1185">Reference proteome</keyword>
<dbReference type="AlphaFoldDB" id="A0A1M6QUZ6"/>
<proteinExistence type="predicted"/>
<name>A0A1M6QUZ6_9BACT</name>
<organism evidence="2 3">
    <name type="scientific">Fibrobacter intestinalis</name>
    <dbReference type="NCBI Taxonomy" id="28122"/>
    <lineage>
        <taxon>Bacteria</taxon>
        <taxon>Pseudomonadati</taxon>
        <taxon>Fibrobacterota</taxon>
        <taxon>Fibrobacteria</taxon>
        <taxon>Fibrobacterales</taxon>
        <taxon>Fibrobacteraceae</taxon>
        <taxon>Fibrobacter</taxon>
    </lineage>
</organism>
<protein>
    <submittedName>
        <fullName evidence="2">cAMP-binding domain of CRP or a regulatory subunit of cAMP-dependent protein kinases</fullName>
    </submittedName>
</protein>
<dbReference type="EMBL" id="FRAW01000003">
    <property type="protein sequence ID" value="SHK24026.1"/>
    <property type="molecule type" value="Genomic_DNA"/>
</dbReference>
<evidence type="ECO:0000313" key="2">
    <source>
        <dbReference type="EMBL" id="SHK24026.1"/>
    </source>
</evidence>